<dbReference type="PANTHER" id="PTHR31912:SF34">
    <property type="entry name" value="NOTOCHORD-RELATED PROTEIN"/>
    <property type="match status" value="1"/>
</dbReference>
<feature type="non-terminal residue" evidence="2">
    <location>
        <position position="334"/>
    </location>
</feature>
<dbReference type="VEuPathDB" id="FungiDB:PSTT_00106"/>
<feature type="region of interest" description="Disordered" evidence="1">
    <location>
        <begin position="1"/>
        <end position="42"/>
    </location>
</feature>
<name>A0A2S4W8E1_9BASI</name>
<evidence type="ECO:0000313" key="2">
    <source>
        <dbReference type="EMBL" id="POW18044.1"/>
    </source>
</evidence>
<dbReference type="Proteomes" id="UP000239156">
    <property type="component" value="Unassembled WGS sequence"/>
</dbReference>
<dbReference type="PANTHER" id="PTHR31912">
    <property type="entry name" value="IP13529P"/>
    <property type="match status" value="1"/>
</dbReference>
<accession>A0A2S4W8E1</accession>
<dbReference type="EMBL" id="PKSL01000001">
    <property type="protein sequence ID" value="POW18044.1"/>
    <property type="molecule type" value="Genomic_DNA"/>
</dbReference>
<sequence>MGIRQRQEERVEDKKEPEELAPQQEVLDNKANEEKNKTHNVQEDLDVMDQVARLLVSDNKDESNGDVKIEVEDLIDAHLEEILRREDVGLSRWFPLKNKMELVGSLSIGHTHLLLSQAIYNRNLAIMTVCNIQLPAWATVRSGRKRIHTFLKSQIKTETSPFGTPCFSLSIQGILSQYYPEKMDRPYSKFSQSKKWLEELAPQHRAQMCEVDDEPYYLFKPVELASGLLVVPIFFYSQESEIYSKCIAPQIKDLYTIHTSQFKKNYAKTQINGYKLSEECADAFYAGNERNWSEAVDRTYDLYCAEKNLRTRKLMEKLEEEAPEKIFTPFLELE</sequence>
<dbReference type="AlphaFoldDB" id="A0A2S4W8E1"/>
<feature type="compositionally biased region" description="Basic and acidic residues" evidence="1">
    <location>
        <begin position="1"/>
        <end position="18"/>
    </location>
</feature>
<gene>
    <name evidence="2" type="ORF">PSTT_00106</name>
</gene>
<feature type="compositionally biased region" description="Basic and acidic residues" evidence="1">
    <location>
        <begin position="27"/>
        <end position="42"/>
    </location>
</feature>
<reference evidence="2" key="1">
    <citation type="submission" date="2017-12" db="EMBL/GenBank/DDBJ databases">
        <title>Gene loss provides genomic basis for host adaptation in cereal stripe rust fungi.</title>
        <authorList>
            <person name="Xia C."/>
        </authorList>
    </citation>
    <scope>NUCLEOTIDE SEQUENCE [LARGE SCALE GENOMIC DNA]</scope>
    <source>
        <strain evidence="2">93-210</strain>
    </source>
</reference>
<comment type="caution">
    <text evidence="2">The sequence shown here is derived from an EMBL/GenBank/DDBJ whole genome shotgun (WGS) entry which is preliminary data.</text>
</comment>
<evidence type="ECO:0000256" key="1">
    <source>
        <dbReference type="SAM" id="MobiDB-lite"/>
    </source>
</evidence>
<organism evidence="2 3">
    <name type="scientific">Puccinia striiformis</name>
    <dbReference type="NCBI Taxonomy" id="27350"/>
    <lineage>
        <taxon>Eukaryota</taxon>
        <taxon>Fungi</taxon>
        <taxon>Dikarya</taxon>
        <taxon>Basidiomycota</taxon>
        <taxon>Pucciniomycotina</taxon>
        <taxon>Pucciniomycetes</taxon>
        <taxon>Pucciniales</taxon>
        <taxon>Pucciniaceae</taxon>
        <taxon>Puccinia</taxon>
    </lineage>
</organism>
<dbReference type="VEuPathDB" id="FungiDB:PSHT_10620"/>
<keyword evidence="3" id="KW-1185">Reference proteome</keyword>
<protein>
    <submittedName>
        <fullName evidence="2">Uncharacterized protein</fullName>
    </submittedName>
</protein>
<evidence type="ECO:0000313" key="3">
    <source>
        <dbReference type="Proteomes" id="UP000239156"/>
    </source>
</evidence>
<proteinExistence type="predicted"/>